<keyword evidence="5" id="KW-0175">Coiled coil</keyword>
<keyword evidence="2" id="KW-0963">Cytoplasm</keyword>
<name>A0A9P0F3W3_BEMTA</name>
<dbReference type="InterPro" id="IPR027640">
    <property type="entry name" value="Kinesin-like_fam"/>
</dbReference>
<sequence length="107" mass="11437">MADTVLVAVRTRPLNQSETERTSGSCLVTSVNAPQISVPPDLKLTYNHVFDPSKTQEEVYNTATKNLIIKLFKGYNVTILAYGQTGSGKTYSIGAAYSGESGTEGSS</sequence>
<reference evidence="9" key="1">
    <citation type="submission" date="2021-12" db="EMBL/GenBank/DDBJ databases">
        <authorList>
            <person name="King R."/>
        </authorList>
    </citation>
    <scope>NUCLEOTIDE SEQUENCE</scope>
</reference>
<dbReference type="Pfam" id="PF00225">
    <property type="entry name" value="Kinesin"/>
    <property type="match status" value="1"/>
</dbReference>
<dbReference type="PROSITE" id="PS50067">
    <property type="entry name" value="KINESIN_MOTOR_2"/>
    <property type="match status" value="1"/>
</dbReference>
<evidence type="ECO:0000256" key="3">
    <source>
        <dbReference type="ARBA" id="ARBA00022741"/>
    </source>
</evidence>
<comment type="subcellular location">
    <subcellularLocation>
        <location evidence="1">Cytoplasm</location>
        <location evidence="1">Cytoskeleton</location>
    </subcellularLocation>
</comment>
<evidence type="ECO:0000256" key="4">
    <source>
        <dbReference type="ARBA" id="ARBA00022840"/>
    </source>
</evidence>
<evidence type="ECO:0000256" key="7">
    <source>
        <dbReference type="PROSITE-ProRule" id="PRU00283"/>
    </source>
</evidence>
<organism evidence="9 10">
    <name type="scientific">Bemisia tabaci</name>
    <name type="common">Sweetpotato whitefly</name>
    <name type="synonym">Aleurodes tabaci</name>
    <dbReference type="NCBI Taxonomy" id="7038"/>
    <lineage>
        <taxon>Eukaryota</taxon>
        <taxon>Metazoa</taxon>
        <taxon>Ecdysozoa</taxon>
        <taxon>Arthropoda</taxon>
        <taxon>Hexapoda</taxon>
        <taxon>Insecta</taxon>
        <taxon>Pterygota</taxon>
        <taxon>Neoptera</taxon>
        <taxon>Paraneoptera</taxon>
        <taxon>Hemiptera</taxon>
        <taxon>Sternorrhyncha</taxon>
        <taxon>Aleyrodoidea</taxon>
        <taxon>Aleyrodidae</taxon>
        <taxon>Aleyrodinae</taxon>
        <taxon>Bemisia</taxon>
    </lineage>
</organism>
<evidence type="ECO:0000259" key="8">
    <source>
        <dbReference type="PROSITE" id="PS50067"/>
    </source>
</evidence>
<dbReference type="AlphaFoldDB" id="A0A9P0F3W3"/>
<dbReference type="PANTHER" id="PTHR47969">
    <property type="entry name" value="CHROMOSOME-ASSOCIATED KINESIN KIF4A-RELATED"/>
    <property type="match status" value="1"/>
</dbReference>
<evidence type="ECO:0000313" key="9">
    <source>
        <dbReference type="EMBL" id="CAH0390881.1"/>
    </source>
</evidence>
<dbReference type="InterPro" id="IPR036961">
    <property type="entry name" value="Kinesin_motor_dom_sf"/>
</dbReference>
<keyword evidence="10" id="KW-1185">Reference proteome</keyword>
<dbReference type="SMART" id="SM00129">
    <property type="entry name" value="KISc"/>
    <property type="match status" value="1"/>
</dbReference>
<dbReference type="SUPFAM" id="SSF52540">
    <property type="entry name" value="P-loop containing nucleoside triphosphate hydrolases"/>
    <property type="match status" value="1"/>
</dbReference>
<protein>
    <recommendedName>
        <fullName evidence="8">Kinesin motor domain-containing protein</fullName>
    </recommendedName>
</protein>
<evidence type="ECO:0000256" key="5">
    <source>
        <dbReference type="ARBA" id="ARBA00023054"/>
    </source>
</evidence>
<gene>
    <name evidence="9" type="ORF">BEMITA_LOCUS9566</name>
</gene>
<feature type="binding site" evidence="7">
    <location>
        <begin position="83"/>
        <end position="90"/>
    </location>
    <ligand>
        <name>ATP</name>
        <dbReference type="ChEBI" id="CHEBI:30616"/>
    </ligand>
</feature>
<dbReference type="InterPro" id="IPR001752">
    <property type="entry name" value="Kinesin_motor_dom"/>
</dbReference>
<dbReference type="Gene3D" id="3.40.850.10">
    <property type="entry name" value="Kinesin motor domain"/>
    <property type="match status" value="1"/>
</dbReference>
<dbReference type="PANTHER" id="PTHR47969:SF15">
    <property type="entry name" value="CHROMOSOME-ASSOCIATED KINESIN KIF4A-RELATED"/>
    <property type="match status" value="1"/>
</dbReference>
<dbReference type="EMBL" id="OU963866">
    <property type="protein sequence ID" value="CAH0390881.1"/>
    <property type="molecule type" value="Genomic_DNA"/>
</dbReference>
<evidence type="ECO:0000256" key="2">
    <source>
        <dbReference type="ARBA" id="ARBA00022490"/>
    </source>
</evidence>
<evidence type="ECO:0000313" key="10">
    <source>
        <dbReference type="Proteomes" id="UP001152759"/>
    </source>
</evidence>
<dbReference type="GO" id="GO:0008017">
    <property type="term" value="F:microtubule binding"/>
    <property type="evidence" value="ECO:0007669"/>
    <property type="project" value="InterPro"/>
</dbReference>
<keyword evidence="4 7" id="KW-0067">ATP-binding</keyword>
<dbReference type="GO" id="GO:0003777">
    <property type="term" value="F:microtubule motor activity"/>
    <property type="evidence" value="ECO:0007669"/>
    <property type="project" value="InterPro"/>
</dbReference>
<dbReference type="GO" id="GO:0051231">
    <property type="term" value="P:spindle elongation"/>
    <property type="evidence" value="ECO:0007669"/>
    <property type="project" value="TreeGrafter"/>
</dbReference>
<keyword evidence="7" id="KW-0505">Motor protein</keyword>
<dbReference type="Proteomes" id="UP001152759">
    <property type="component" value="Chromosome 5"/>
</dbReference>
<dbReference type="GO" id="GO:0005524">
    <property type="term" value="F:ATP binding"/>
    <property type="evidence" value="ECO:0007669"/>
    <property type="project" value="UniProtKB-UniRule"/>
</dbReference>
<feature type="domain" description="Kinesin motor" evidence="8">
    <location>
        <begin position="4"/>
        <end position="107"/>
    </location>
</feature>
<evidence type="ECO:0000256" key="6">
    <source>
        <dbReference type="ARBA" id="ARBA00023212"/>
    </source>
</evidence>
<keyword evidence="6" id="KW-0206">Cytoskeleton</keyword>
<comment type="similarity">
    <text evidence="7">Belongs to the TRAFAC class myosin-kinesin ATPase superfamily. Kinesin family.</text>
</comment>
<dbReference type="InterPro" id="IPR027417">
    <property type="entry name" value="P-loop_NTPase"/>
</dbReference>
<evidence type="ECO:0000256" key="1">
    <source>
        <dbReference type="ARBA" id="ARBA00004245"/>
    </source>
</evidence>
<accession>A0A9P0F3W3</accession>
<dbReference type="GO" id="GO:0007018">
    <property type="term" value="P:microtubule-based movement"/>
    <property type="evidence" value="ECO:0007669"/>
    <property type="project" value="InterPro"/>
</dbReference>
<keyword evidence="3 7" id="KW-0547">Nucleotide-binding</keyword>
<proteinExistence type="inferred from homology"/>
<dbReference type="GO" id="GO:0005875">
    <property type="term" value="C:microtubule associated complex"/>
    <property type="evidence" value="ECO:0007669"/>
    <property type="project" value="TreeGrafter"/>
</dbReference>
<dbReference type="GO" id="GO:0007052">
    <property type="term" value="P:mitotic spindle organization"/>
    <property type="evidence" value="ECO:0007669"/>
    <property type="project" value="TreeGrafter"/>
</dbReference>